<feature type="domain" description="ABC3 transporter permease C-terminal" evidence="8">
    <location>
        <begin position="699"/>
        <end position="810"/>
    </location>
</feature>
<reference evidence="9 10" key="1">
    <citation type="submission" date="2015-09" db="EMBL/GenBank/DDBJ databases">
        <authorList>
            <consortium name="Pathogen Informatics"/>
        </authorList>
    </citation>
    <scope>NUCLEOTIDE SEQUENCE [LARGE SCALE GENOMIC DNA]</scope>
    <source>
        <strain evidence="9 10">2789STDY5834957</strain>
    </source>
</reference>
<evidence type="ECO:0000256" key="7">
    <source>
        <dbReference type="SAM" id="Phobius"/>
    </source>
</evidence>
<proteinExistence type="inferred from homology"/>
<dbReference type="Pfam" id="PF02687">
    <property type="entry name" value="FtsX"/>
    <property type="match status" value="2"/>
</dbReference>
<feature type="transmembrane region" description="Helical" evidence="7">
    <location>
        <begin position="693"/>
        <end position="713"/>
    </location>
</feature>
<evidence type="ECO:0000313" key="10">
    <source>
        <dbReference type="Proteomes" id="UP000095762"/>
    </source>
</evidence>
<sequence length="824" mass="93071">MLANNNKMIINKLAKNSVKSNKKQYGILFFTIVLSAFMLFCVFTIGWTYLDSSRLQNTRLNGAEYDITTMNGFTSKQVKSLQSNKNIQNVGMESYAGFIKSSEFDNTVEIGLLWCDETFWNNLMSPARTKLDGHYPQNKNELMVTKDILKACGNENLSVGDSIVLTYENNTGVHTDKFVISGIWDGYGDKSAGFVSKNFYDETGYDLKNDGILCIKLNRNYVLPTTIQSLEKSLNFSDRQIFAPTDYIENSFKLLLGICGLALVICLSAYLLIYNILYLSISGKIRYYGLLQSLGMTKKQLVRFITKQMLFIAIAGIFIGNLLGILLCIKLVPYILSVLGISTGNMALQFNPFILIVSVAVTVFSILLGMRKPIQIATKVTPVEATKYIECVSNGKGYKKKKGAFFWRMAFEQFKKDKKKTVVVLLSLAISLSVFYCLTTIISSQGERTVLPNYWNADFVVQNQTQTTENINSLKPAIEDSFVEKIEKMDGMKDIHLVEGVPISFPYVSKGFSDMWITNYIERTPYVSSKDVITNYKTNPSNYYGMLIGIDEDQFDYVNQSLSSPVDKQDFLNGKSCIVQYEGSEIPKEYLNQKVPFSFDGKQYEITVEAVSYETQYSGRDIGASLIVSQNYLKSLTSKPTILDVYIYYNQKYDEVLEKKITSLINNSPYSNDLYVESQYENMKTIQEAQGNMMEIGTIIALLLLFVGVLNYANTIASGIQNRRLIFSVMESIGMSRKQINQLLIREGILYAIFSIFVTLTIGSAITYVCFQSMNYMRIPFKVPVIPLISSIILVVLICMLAPLLSYKKLGGNHSIVERLRNCE</sequence>
<evidence type="ECO:0000256" key="4">
    <source>
        <dbReference type="ARBA" id="ARBA00022989"/>
    </source>
</evidence>
<protein>
    <submittedName>
        <fullName evidence="9">FtsX-like permease family</fullName>
    </submittedName>
</protein>
<dbReference type="Proteomes" id="UP000095762">
    <property type="component" value="Unassembled WGS sequence"/>
</dbReference>
<gene>
    <name evidence="9" type="ORF">ERS852569_03249</name>
</gene>
<feature type="transmembrane region" description="Helical" evidence="7">
    <location>
        <begin position="254"/>
        <end position="277"/>
    </location>
</feature>
<dbReference type="GO" id="GO:0005886">
    <property type="term" value="C:plasma membrane"/>
    <property type="evidence" value="ECO:0007669"/>
    <property type="project" value="UniProtKB-SubCell"/>
</dbReference>
<feature type="transmembrane region" description="Helical" evidence="7">
    <location>
        <begin position="309"/>
        <end position="336"/>
    </location>
</feature>
<evidence type="ECO:0000259" key="8">
    <source>
        <dbReference type="Pfam" id="PF02687"/>
    </source>
</evidence>
<evidence type="ECO:0000256" key="1">
    <source>
        <dbReference type="ARBA" id="ARBA00004651"/>
    </source>
</evidence>
<evidence type="ECO:0000256" key="5">
    <source>
        <dbReference type="ARBA" id="ARBA00023136"/>
    </source>
</evidence>
<keyword evidence="4 7" id="KW-1133">Transmembrane helix</keyword>
<dbReference type="InterPro" id="IPR003838">
    <property type="entry name" value="ABC3_permease_C"/>
</dbReference>
<feature type="transmembrane region" description="Helical" evidence="7">
    <location>
        <begin position="783"/>
        <end position="805"/>
    </location>
</feature>
<feature type="transmembrane region" description="Helical" evidence="7">
    <location>
        <begin position="422"/>
        <end position="442"/>
    </location>
</feature>
<accession>A0A174VHW5</accession>
<name>A0A174VHW5_9FIRM</name>
<organism evidence="9 10">
    <name type="scientific">Blautia obeum</name>
    <dbReference type="NCBI Taxonomy" id="40520"/>
    <lineage>
        <taxon>Bacteria</taxon>
        <taxon>Bacillati</taxon>
        <taxon>Bacillota</taxon>
        <taxon>Clostridia</taxon>
        <taxon>Lachnospirales</taxon>
        <taxon>Lachnospiraceae</taxon>
        <taxon>Blautia</taxon>
    </lineage>
</organism>
<feature type="transmembrane region" description="Helical" evidence="7">
    <location>
        <begin position="748"/>
        <end position="771"/>
    </location>
</feature>
<evidence type="ECO:0000313" key="9">
    <source>
        <dbReference type="EMBL" id="CUQ34373.1"/>
    </source>
</evidence>
<evidence type="ECO:0000256" key="2">
    <source>
        <dbReference type="ARBA" id="ARBA00022475"/>
    </source>
</evidence>
<keyword evidence="2" id="KW-1003">Cell membrane</keyword>
<dbReference type="RefSeq" id="WP_055060396.1">
    <property type="nucleotide sequence ID" value="NZ_CZBP01000032.1"/>
</dbReference>
<dbReference type="PANTHER" id="PTHR30572:SF4">
    <property type="entry name" value="ABC TRANSPORTER PERMEASE YTRF"/>
    <property type="match status" value="1"/>
</dbReference>
<dbReference type="InterPro" id="IPR050250">
    <property type="entry name" value="Macrolide_Exporter_MacB"/>
</dbReference>
<feature type="transmembrane region" description="Helical" evidence="7">
    <location>
        <begin position="348"/>
        <end position="369"/>
    </location>
</feature>
<keyword evidence="5 7" id="KW-0472">Membrane</keyword>
<feature type="transmembrane region" description="Helical" evidence="7">
    <location>
        <begin position="25"/>
        <end position="50"/>
    </location>
</feature>
<comment type="similarity">
    <text evidence="6">Belongs to the ABC-4 integral membrane protein family.</text>
</comment>
<keyword evidence="3 7" id="KW-0812">Transmembrane</keyword>
<feature type="domain" description="ABC3 transporter permease C-terminal" evidence="8">
    <location>
        <begin position="261"/>
        <end position="371"/>
    </location>
</feature>
<evidence type="ECO:0000256" key="3">
    <source>
        <dbReference type="ARBA" id="ARBA00022692"/>
    </source>
</evidence>
<dbReference type="AlphaFoldDB" id="A0A174VHW5"/>
<dbReference type="GO" id="GO:0022857">
    <property type="term" value="F:transmembrane transporter activity"/>
    <property type="evidence" value="ECO:0007669"/>
    <property type="project" value="TreeGrafter"/>
</dbReference>
<dbReference type="PANTHER" id="PTHR30572">
    <property type="entry name" value="MEMBRANE COMPONENT OF TRANSPORTER-RELATED"/>
    <property type="match status" value="1"/>
</dbReference>
<comment type="subcellular location">
    <subcellularLocation>
        <location evidence="1">Cell membrane</location>
        <topology evidence="1">Multi-pass membrane protein</topology>
    </subcellularLocation>
</comment>
<dbReference type="EMBL" id="CZBP01000032">
    <property type="protein sequence ID" value="CUQ34373.1"/>
    <property type="molecule type" value="Genomic_DNA"/>
</dbReference>
<evidence type="ECO:0000256" key="6">
    <source>
        <dbReference type="ARBA" id="ARBA00038076"/>
    </source>
</evidence>